<evidence type="ECO:0000313" key="4">
    <source>
        <dbReference type="EMBL" id="KNC70675.1"/>
    </source>
</evidence>
<keyword evidence="5" id="KW-1185">Reference proteome</keyword>
<feature type="non-terminal residue" evidence="4">
    <location>
        <position position="54"/>
    </location>
</feature>
<evidence type="ECO:0000256" key="1">
    <source>
        <dbReference type="ARBA" id="ARBA00010126"/>
    </source>
</evidence>
<dbReference type="InterPro" id="IPR018612">
    <property type="entry name" value="NSRP1_N"/>
</dbReference>
<protein>
    <recommendedName>
        <fullName evidence="3">Nuclear speckle splicing regulatory protein 1 N-terminal domain-containing protein</fullName>
    </recommendedName>
</protein>
<proteinExistence type="inferred from homology"/>
<dbReference type="GeneID" id="25917299"/>
<evidence type="ECO:0000313" key="5">
    <source>
        <dbReference type="Proteomes" id="UP000054560"/>
    </source>
</evidence>
<name>A0A0L0F1R4_9EUKA</name>
<dbReference type="Proteomes" id="UP000054560">
    <property type="component" value="Unassembled WGS sequence"/>
</dbReference>
<accession>A0A0L0F1R4</accession>
<reference evidence="4 5" key="1">
    <citation type="submission" date="2011-02" db="EMBL/GenBank/DDBJ databases">
        <title>The Genome Sequence of Sphaeroforma arctica JP610.</title>
        <authorList>
            <consortium name="The Broad Institute Genome Sequencing Platform"/>
            <person name="Russ C."/>
            <person name="Cuomo C."/>
            <person name="Young S.K."/>
            <person name="Zeng Q."/>
            <person name="Gargeya S."/>
            <person name="Alvarado L."/>
            <person name="Berlin A."/>
            <person name="Chapman S.B."/>
            <person name="Chen Z."/>
            <person name="Freedman E."/>
            <person name="Gellesch M."/>
            <person name="Goldberg J."/>
            <person name="Griggs A."/>
            <person name="Gujja S."/>
            <person name="Heilman E."/>
            <person name="Heiman D."/>
            <person name="Howarth C."/>
            <person name="Mehta T."/>
            <person name="Neiman D."/>
            <person name="Pearson M."/>
            <person name="Roberts A."/>
            <person name="Saif S."/>
            <person name="Shea T."/>
            <person name="Shenoy N."/>
            <person name="Sisk P."/>
            <person name="Stolte C."/>
            <person name="Sykes S."/>
            <person name="White J."/>
            <person name="Yandava C."/>
            <person name="Burger G."/>
            <person name="Gray M.W."/>
            <person name="Holland P.W.H."/>
            <person name="King N."/>
            <person name="Lang F.B.F."/>
            <person name="Roger A.J."/>
            <person name="Ruiz-Trillo I."/>
            <person name="Haas B."/>
            <person name="Nusbaum C."/>
            <person name="Birren B."/>
        </authorList>
    </citation>
    <scope>NUCLEOTIDE SEQUENCE [LARGE SCALE GENOMIC DNA]</scope>
    <source>
        <strain evidence="4 5">JP610</strain>
    </source>
</reference>
<gene>
    <name evidence="4" type="ORF">SARC_16795</name>
</gene>
<organism evidence="4 5">
    <name type="scientific">Sphaeroforma arctica JP610</name>
    <dbReference type="NCBI Taxonomy" id="667725"/>
    <lineage>
        <taxon>Eukaryota</taxon>
        <taxon>Ichthyosporea</taxon>
        <taxon>Ichthyophonida</taxon>
        <taxon>Sphaeroforma</taxon>
    </lineage>
</organism>
<dbReference type="EMBL" id="KQ250513">
    <property type="protein sequence ID" value="KNC70675.1"/>
    <property type="molecule type" value="Genomic_DNA"/>
</dbReference>
<dbReference type="RefSeq" id="XP_014144577.1">
    <property type="nucleotide sequence ID" value="XM_014289102.1"/>
</dbReference>
<comment type="similarity">
    <text evidence="1">Belongs to the NSRP1 family.</text>
</comment>
<sequence>MNKNNRKQVDQSLDAVLGVDPSAFAYDEVYDDMQATKAKAMGEKTKDRKAAKAK</sequence>
<feature type="domain" description="Nuclear speckle splicing regulatory protein 1 N-terminal" evidence="3">
    <location>
        <begin position="12"/>
        <end position="54"/>
    </location>
</feature>
<dbReference type="OrthoDB" id="446635at2759"/>
<dbReference type="GO" id="GO:0000381">
    <property type="term" value="P:regulation of alternative mRNA splicing, via spliceosome"/>
    <property type="evidence" value="ECO:0007669"/>
    <property type="project" value="InterPro"/>
</dbReference>
<dbReference type="Pfam" id="PF09745">
    <property type="entry name" value="NSRP1_N"/>
    <property type="match status" value="1"/>
</dbReference>
<evidence type="ECO:0000259" key="3">
    <source>
        <dbReference type="Pfam" id="PF09745"/>
    </source>
</evidence>
<evidence type="ECO:0000256" key="2">
    <source>
        <dbReference type="ARBA" id="ARBA00023054"/>
    </source>
</evidence>
<keyword evidence="2" id="KW-0175">Coiled coil</keyword>
<dbReference type="AlphaFoldDB" id="A0A0L0F1R4"/>